<dbReference type="KEGG" id="manq:L1994_11040"/>
<evidence type="ECO:0000313" key="1">
    <source>
        <dbReference type="EMBL" id="WFN36662.1"/>
    </source>
</evidence>
<accession>A0AAF0FQF2</accession>
<organism evidence="1 2">
    <name type="scientific">Methanomicrobium antiquum</name>
    <dbReference type="NCBI Taxonomy" id="487686"/>
    <lineage>
        <taxon>Archaea</taxon>
        <taxon>Methanobacteriati</taxon>
        <taxon>Methanobacteriota</taxon>
        <taxon>Stenosarchaea group</taxon>
        <taxon>Methanomicrobia</taxon>
        <taxon>Methanomicrobiales</taxon>
        <taxon>Methanomicrobiaceae</taxon>
        <taxon>Methanomicrobium</taxon>
    </lineage>
</organism>
<keyword evidence="2" id="KW-1185">Reference proteome</keyword>
<dbReference type="Proteomes" id="UP001218895">
    <property type="component" value="Chromosome"/>
</dbReference>
<sequence>MKTKKGMRALSLLFIALIVSVVLVQAVSAEKTSPRIVSEWEKEHTILVEHTTEYYVSDEILYVKNIYSGSELKARFNVGQLEKTISYKVDLDYVKKLNLVEGKHYTSTKSSYDVFTLENDPPVYSKSYDYPQWIWEKVGDSYHQLDEPVNIAWESNNLNTVKTEILNEGWWDIIAEDTYYIYDSGWKADDGLADDPLRVFGGWHLRLWQMNDGDVIGAAHHDTWAPHEADGFENAEEEVAGFYDQVGDTLWHVYEDDYSLNNYVASPYNNGMCTRIFYW</sequence>
<dbReference type="EMBL" id="CP091092">
    <property type="protein sequence ID" value="WFN36662.1"/>
    <property type="molecule type" value="Genomic_DNA"/>
</dbReference>
<reference evidence="1" key="1">
    <citation type="submission" date="2022-01" db="EMBL/GenBank/DDBJ databases">
        <title>Complete genome of Methanomicrobium antiquum DSM 21220.</title>
        <authorList>
            <person name="Chen S.-C."/>
            <person name="You Y.-T."/>
            <person name="Zhou Y.-Z."/>
            <person name="Lai M.-C."/>
        </authorList>
    </citation>
    <scope>NUCLEOTIDE SEQUENCE</scope>
    <source>
        <strain evidence="1">DSM 21220</strain>
    </source>
</reference>
<protein>
    <submittedName>
        <fullName evidence="1">Uncharacterized protein</fullName>
    </submittedName>
</protein>
<dbReference type="GeneID" id="79950942"/>
<dbReference type="AlphaFoldDB" id="A0AAF0FQF2"/>
<gene>
    <name evidence="1" type="ORF">L1994_11040</name>
</gene>
<dbReference type="RefSeq" id="WP_278099498.1">
    <property type="nucleotide sequence ID" value="NZ_CP091092.1"/>
</dbReference>
<evidence type="ECO:0000313" key="2">
    <source>
        <dbReference type="Proteomes" id="UP001218895"/>
    </source>
</evidence>
<name>A0AAF0FQF2_9EURY</name>
<proteinExistence type="predicted"/>